<dbReference type="Proteomes" id="UP000237144">
    <property type="component" value="Unassembled WGS sequence"/>
</dbReference>
<feature type="region of interest" description="Disordered" evidence="1">
    <location>
        <begin position="728"/>
        <end position="752"/>
    </location>
</feature>
<sequence length="796" mass="82728">MSTSAAFVETSSNAVGGATEFVKPVLDIDTSVSRTSTCRRSSARPRTPPLSPSPRSWSGTDRLSALSTTMTDLSDFSPSPTASIASVRIATLTRVPPRSHGRHRSLGMESILSDVSNSEVVCDDALPEKEGTDNHQDDSGGDSTLLASRARAPLAPAASGLLPSVEGLPSPQRSKAVRRSLDAELLISRSLGPETRVVSPPPWLSSGDENDAAAPVLASQRRGLTTSRSLDLLGRSTTHGRVDTSPRTVLDFPDASKRPLSTHERSASTAPRPRTTSLDLLRRTPASGSGASSHVPGVLASAWPASTTAPASASLLKGSLSAPTSSATPDVGAAGLQAYAEARRAGHASRVAGAVDVVEYLQNGPRATRAAVPRSTEPTPLNDQTAPTAGAPASTLLFARRGVAHSESKISLAYSTAASSESATASPSTPAGLGVFDKSPAPSLEDTSYFTAVPGAPVVGAFGHRLISLEEARARESERLAAARRKAASTPPLSAPVDPREPSGGWPSSRGIASVETLSSRRGMTAPSSLPTTSSSTSLNAAPLTVKPKRSGFLRRMMGAGSSSEKQRETVTSPDSSRPSMSPSVNTVCLSPTLSLAPGHPGSSHSRAELFAESPRISIRGTPERQESLPAPFGTSVSPTLSLRPVSAVFSAGLPPDFLADPLTATALPTSPTLSINGPTSSSLSRSPTLSLSPPIGTCTRGEDAPLWSKTSTSSLSPYVWANTPGDSSWTHASGTTTSLQASTSRSSPETVPLERYLALQDDFNRARSAWLARQLDLEARVKELQARLAQRDNDK</sequence>
<dbReference type="AlphaFoldDB" id="A0A2S5B4Q3"/>
<feature type="compositionally biased region" description="Low complexity" evidence="1">
    <location>
        <begin position="671"/>
        <end position="695"/>
    </location>
</feature>
<evidence type="ECO:0000313" key="2">
    <source>
        <dbReference type="EMBL" id="POY71754.1"/>
    </source>
</evidence>
<feature type="region of interest" description="Disordered" evidence="1">
    <location>
        <begin position="671"/>
        <end position="709"/>
    </location>
</feature>
<comment type="caution">
    <text evidence="2">The sequence shown here is derived from an EMBL/GenBank/DDBJ whole genome shotgun (WGS) entry which is preliminary data.</text>
</comment>
<feature type="compositionally biased region" description="Low complexity" evidence="1">
    <location>
        <begin position="525"/>
        <end position="545"/>
    </location>
</feature>
<feature type="region of interest" description="Disordered" evidence="1">
    <location>
        <begin position="368"/>
        <end position="388"/>
    </location>
</feature>
<proteinExistence type="predicted"/>
<evidence type="ECO:0000313" key="3">
    <source>
        <dbReference type="Proteomes" id="UP000237144"/>
    </source>
</evidence>
<feature type="region of interest" description="Disordered" evidence="1">
    <location>
        <begin position="478"/>
        <end position="586"/>
    </location>
</feature>
<feature type="compositionally biased region" description="Polar residues" evidence="1">
    <location>
        <begin position="228"/>
        <end position="239"/>
    </location>
</feature>
<feature type="compositionally biased region" description="Polar residues" evidence="1">
    <location>
        <begin position="376"/>
        <end position="387"/>
    </location>
</feature>
<dbReference type="OrthoDB" id="2536616at2759"/>
<feature type="compositionally biased region" description="Low complexity" evidence="1">
    <location>
        <begin position="416"/>
        <end position="431"/>
    </location>
</feature>
<feature type="compositionally biased region" description="Basic and acidic residues" evidence="1">
    <location>
        <begin position="254"/>
        <end position="266"/>
    </location>
</feature>
<name>A0A2S5B4Q3_9BASI</name>
<evidence type="ECO:0000256" key="1">
    <source>
        <dbReference type="SAM" id="MobiDB-lite"/>
    </source>
</evidence>
<feature type="compositionally biased region" description="Low complexity" evidence="1">
    <location>
        <begin position="573"/>
        <end position="584"/>
    </location>
</feature>
<dbReference type="STRING" id="741276.A0A2S5B4Q3"/>
<feature type="region of interest" description="Disordered" evidence="1">
    <location>
        <begin position="416"/>
        <end position="439"/>
    </location>
</feature>
<accession>A0A2S5B4Q3</accession>
<gene>
    <name evidence="2" type="ORF">BMF94_5115</name>
</gene>
<keyword evidence="3" id="KW-1185">Reference proteome</keyword>
<dbReference type="EMBL" id="PJQD01000072">
    <property type="protein sequence ID" value="POY71754.1"/>
    <property type="molecule type" value="Genomic_DNA"/>
</dbReference>
<feature type="compositionally biased region" description="Polar residues" evidence="1">
    <location>
        <begin position="728"/>
        <end position="750"/>
    </location>
</feature>
<reference evidence="2 3" key="1">
    <citation type="journal article" date="2018" name="Front. Microbiol.">
        <title>Prospects for Fungal Bioremediation of Acidic Radioactive Waste Sites: Characterization and Genome Sequence of Rhodotorula taiwanensis MD1149.</title>
        <authorList>
            <person name="Tkavc R."/>
            <person name="Matrosova V.Y."/>
            <person name="Grichenko O.E."/>
            <person name="Gostincar C."/>
            <person name="Volpe R.P."/>
            <person name="Klimenkova P."/>
            <person name="Gaidamakova E.K."/>
            <person name="Zhou C.E."/>
            <person name="Stewart B.J."/>
            <person name="Lyman M.G."/>
            <person name="Malfatti S.A."/>
            <person name="Rubinfeld B."/>
            <person name="Courtot M."/>
            <person name="Singh J."/>
            <person name="Dalgard C.L."/>
            <person name="Hamilton T."/>
            <person name="Frey K.G."/>
            <person name="Gunde-Cimerman N."/>
            <person name="Dugan L."/>
            <person name="Daly M.J."/>
        </authorList>
    </citation>
    <scope>NUCLEOTIDE SEQUENCE [LARGE SCALE GENOMIC DNA]</scope>
    <source>
        <strain evidence="2 3">MD1149</strain>
    </source>
</reference>
<feature type="region of interest" description="Disordered" evidence="1">
    <location>
        <begin position="228"/>
        <end position="295"/>
    </location>
</feature>
<protein>
    <recommendedName>
        <fullName evidence="4">Proteophosphoglycan ppg4</fullName>
    </recommendedName>
</protein>
<feature type="region of interest" description="Disordered" evidence="1">
    <location>
        <begin position="32"/>
        <end position="61"/>
    </location>
</feature>
<evidence type="ECO:0008006" key="4">
    <source>
        <dbReference type="Google" id="ProtNLM"/>
    </source>
</evidence>
<organism evidence="2 3">
    <name type="scientific">Rhodotorula taiwanensis</name>
    <dbReference type="NCBI Taxonomy" id="741276"/>
    <lineage>
        <taxon>Eukaryota</taxon>
        <taxon>Fungi</taxon>
        <taxon>Dikarya</taxon>
        <taxon>Basidiomycota</taxon>
        <taxon>Pucciniomycotina</taxon>
        <taxon>Microbotryomycetes</taxon>
        <taxon>Sporidiobolales</taxon>
        <taxon>Sporidiobolaceae</taxon>
        <taxon>Rhodotorula</taxon>
    </lineage>
</organism>